<evidence type="ECO:0000313" key="3">
    <source>
        <dbReference type="Proteomes" id="UP000076738"/>
    </source>
</evidence>
<dbReference type="Proteomes" id="UP000076738">
    <property type="component" value="Unassembled WGS sequence"/>
</dbReference>
<accession>A0A167P295</accession>
<reference evidence="2 3" key="1">
    <citation type="journal article" date="2016" name="Mol. Biol. Evol.">
        <title>Comparative Genomics of Early-Diverging Mushroom-Forming Fungi Provides Insights into the Origins of Lignocellulose Decay Capabilities.</title>
        <authorList>
            <person name="Nagy L.G."/>
            <person name="Riley R."/>
            <person name="Tritt A."/>
            <person name="Adam C."/>
            <person name="Daum C."/>
            <person name="Floudas D."/>
            <person name="Sun H."/>
            <person name="Yadav J.S."/>
            <person name="Pangilinan J."/>
            <person name="Larsson K.H."/>
            <person name="Matsuura K."/>
            <person name="Barry K."/>
            <person name="Labutti K."/>
            <person name="Kuo R."/>
            <person name="Ohm R.A."/>
            <person name="Bhattacharya S.S."/>
            <person name="Shirouzu T."/>
            <person name="Yoshinaga Y."/>
            <person name="Martin F.M."/>
            <person name="Grigoriev I.V."/>
            <person name="Hibbett D.S."/>
        </authorList>
    </citation>
    <scope>NUCLEOTIDE SEQUENCE [LARGE SCALE GENOMIC DNA]</scope>
    <source>
        <strain evidence="2 3">TUFC12733</strain>
    </source>
</reference>
<organism evidence="2 3">
    <name type="scientific">Calocera viscosa (strain TUFC12733)</name>
    <dbReference type="NCBI Taxonomy" id="1330018"/>
    <lineage>
        <taxon>Eukaryota</taxon>
        <taxon>Fungi</taxon>
        <taxon>Dikarya</taxon>
        <taxon>Basidiomycota</taxon>
        <taxon>Agaricomycotina</taxon>
        <taxon>Dacrymycetes</taxon>
        <taxon>Dacrymycetales</taxon>
        <taxon>Dacrymycetaceae</taxon>
        <taxon>Calocera</taxon>
    </lineage>
</organism>
<dbReference type="EMBL" id="KV417276">
    <property type="protein sequence ID" value="KZO98342.1"/>
    <property type="molecule type" value="Genomic_DNA"/>
</dbReference>
<gene>
    <name evidence="2" type="ORF">CALVIDRAFT_40672</name>
</gene>
<name>A0A167P295_CALVF</name>
<evidence type="ECO:0000313" key="2">
    <source>
        <dbReference type="EMBL" id="KZO98342.1"/>
    </source>
</evidence>
<feature type="region of interest" description="Disordered" evidence="1">
    <location>
        <begin position="1"/>
        <end position="50"/>
    </location>
</feature>
<sequence length="111" mass="11455">MMLRRKRNSGGFLAGMEGGGRTGVNVTLGGAPRGGDTRQTQASCEARHPPCSLGTVRHAHTRCTGTSTSLTTVSASHPAHSHKTHKTKGGVSPCAAAPMSANRGLTLLPRQ</sequence>
<feature type="region of interest" description="Disordered" evidence="1">
    <location>
        <begin position="69"/>
        <end position="111"/>
    </location>
</feature>
<dbReference type="AlphaFoldDB" id="A0A167P295"/>
<protein>
    <submittedName>
        <fullName evidence="2">Uncharacterized protein</fullName>
    </submittedName>
</protein>
<keyword evidence="3" id="KW-1185">Reference proteome</keyword>
<feature type="compositionally biased region" description="Gly residues" evidence="1">
    <location>
        <begin position="12"/>
        <end position="22"/>
    </location>
</feature>
<feature type="compositionally biased region" description="Basic residues" evidence="1">
    <location>
        <begin position="79"/>
        <end position="88"/>
    </location>
</feature>
<proteinExistence type="predicted"/>
<evidence type="ECO:0000256" key="1">
    <source>
        <dbReference type="SAM" id="MobiDB-lite"/>
    </source>
</evidence>